<comment type="caution">
    <text evidence="2">The sequence shown here is derived from an EMBL/GenBank/DDBJ whole genome shotgun (WGS) entry which is preliminary data.</text>
</comment>
<proteinExistence type="predicted"/>
<dbReference type="NCBIfam" id="TIGR04183">
    <property type="entry name" value="Por_Secre_tail"/>
    <property type="match status" value="1"/>
</dbReference>
<dbReference type="EMBL" id="JAATJH010000003">
    <property type="protein sequence ID" value="NJC26544.1"/>
    <property type="molecule type" value="Genomic_DNA"/>
</dbReference>
<accession>A0ABX0XB87</accession>
<name>A0ABX0XB87_9BACT</name>
<sequence length="201" mass="22019">MTLTNSIEGEDITTEIMEEDDEHLFFFAFAEGVFSDPTGDGNIDNRADAVNYKDVDENGFPVGLSTNWTTQASMGGGEFRVVLKHQPGIKSATSTTDDGGTDVDLTFTLNTVTNVNDLRDALRQQLTLAPNPTQHQLNWTLDGQPGGDQLEVRILSITGQVMQLHTSQSPIIDVSRLPAGTYIFQLQTDQAIVSKRFIKAN</sequence>
<evidence type="ECO:0000313" key="3">
    <source>
        <dbReference type="Proteomes" id="UP000770785"/>
    </source>
</evidence>
<reference evidence="2 3" key="1">
    <citation type="submission" date="2020-03" db="EMBL/GenBank/DDBJ databases">
        <title>Genomic Encyclopedia of Type Strains, Phase IV (KMG-IV): sequencing the most valuable type-strain genomes for metagenomic binning, comparative biology and taxonomic classification.</title>
        <authorList>
            <person name="Goeker M."/>
        </authorList>
    </citation>
    <scope>NUCLEOTIDE SEQUENCE [LARGE SCALE GENOMIC DNA]</scope>
    <source>
        <strain evidence="2 3">DSM 105096</strain>
    </source>
</reference>
<evidence type="ECO:0000313" key="2">
    <source>
        <dbReference type="EMBL" id="NJC26544.1"/>
    </source>
</evidence>
<organism evidence="2 3">
    <name type="scientific">Neolewinella antarctica</name>
    <dbReference type="NCBI Taxonomy" id="442734"/>
    <lineage>
        <taxon>Bacteria</taxon>
        <taxon>Pseudomonadati</taxon>
        <taxon>Bacteroidota</taxon>
        <taxon>Saprospiria</taxon>
        <taxon>Saprospirales</taxon>
        <taxon>Lewinellaceae</taxon>
        <taxon>Neolewinella</taxon>
    </lineage>
</organism>
<evidence type="ECO:0000259" key="1">
    <source>
        <dbReference type="Pfam" id="PF18962"/>
    </source>
</evidence>
<dbReference type="Proteomes" id="UP000770785">
    <property type="component" value="Unassembled WGS sequence"/>
</dbReference>
<feature type="domain" description="Secretion system C-terminal sorting" evidence="1">
    <location>
        <begin position="130"/>
        <end position="198"/>
    </location>
</feature>
<dbReference type="Pfam" id="PF18962">
    <property type="entry name" value="Por_Secre_tail"/>
    <property type="match status" value="1"/>
</dbReference>
<dbReference type="InterPro" id="IPR026444">
    <property type="entry name" value="Secre_tail"/>
</dbReference>
<dbReference type="RefSeq" id="WP_168037316.1">
    <property type="nucleotide sequence ID" value="NZ_JAATJH010000003.1"/>
</dbReference>
<gene>
    <name evidence="2" type="ORF">GGR27_002054</name>
</gene>
<keyword evidence="3" id="KW-1185">Reference proteome</keyword>
<protein>
    <recommendedName>
        <fullName evidence="1">Secretion system C-terminal sorting domain-containing protein</fullName>
    </recommendedName>
</protein>